<accession>A0ABW1EGP6</accession>
<dbReference type="RefSeq" id="WP_263338424.1">
    <property type="nucleotide sequence ID" value="NZ_JAGSYH010000004.1"/>
</dbReference>
<name>A0ABW1EGP6_9BACT</name>
<dbReference type="EMBL" id="JBHSPH010000002">
    <property type="protein sequence ID" value="MFC5862168.1"/>
    <property type="molecule type" value="Genomic_DNA"/>
</dbReference>
<dbReference type="SMART" id="SM00953">
    <property type="entry name" value="RES"/>
    <property type="match status" value="1"/>
</dbReference>
<organism evidence="2 3">
    <name type="scientific">Acidicapsa dinghuensis</name>
    <dbReference type="NCBI Taxonomy" id="2218256"/>
    <lineage>
        <taxon>Bacteria</taxon>
        <taxon>Pseudomonadati</taxon>
        <taxon>Acidobacteriota</taxon>
        <taxon>Terriglobia</taxon>
        <taxon>Terriglobales</taxon>
        <taxon>Acidobacteriaceae</taxon>
        <taxon>Acidicapsa</taxon>
    </lineage>
</organism>
<evidence type="ECO:0000313" key="2">
    <source>
        <dbReference type="EMBL" id="MFC5862168.1"/>
    </source>
</evidence>
<dbReference type="Proteomes" id="UP001596091">
    <property type="component" value="Unassembled WGS sequence"/>
</dbReference>
<keyword evidence="3" id="KW-1185">Reference proteome</keyword>
<evidence type="ECO:0000259" key="1">
    <source>
        <dbReference type="SMART" id="SM00953"/>
    </source>
</evidence>
<sequence>MSFNCPQAPADADPRLTVQTKKIEVGAQLVRFHGTAYPADSFNPNTGKRIDLPEHGSRFNPFPGYPSSNVPTLYAADTLQAAALESVFHAVQHEPSPAYIRSQLTDWRYSHLETLRELTVLDLTNPHLRQIPVPGRSISLTESELIHTPASEYPNTRTWGRFLHESLPMLDGLAWRPRLGGIGWAYMFFGDRCGTGALRAEPIAIEVNSGSGFLELEQVAKLASIRIIDH</sequence>
<comment type="caution">
    <text evidence="2">The sequence shown here is derived from an EMBL/GenBank/DDBJ whole genome shotgun (WGS) entry which is preliminary data.</text>
</comment>
<evidence type="ECO:0000313" key="3">
    <source>
        <dbReference type="Proteomes" id="UP001596091"/>
    </source>
</evidence>
<dbReference type="Pfam" id="PF08808">
    <property type="entry name" value="RES"/>
    <property type="match status" value="1"/>
</dbReference>
<proteinExistence type="predicted"/>
<gene>
    <name evidence="2" type="ORF">ACFPT7_07680</name>
</gene>
<protein>
    <submittedName>
        <fullName evidence="2">RES family NAD+ phosphorylase</fullName>
    </submittedName>
</protein>
<reference evidence="3" key="1">
    <citation type="journal article" date="2019" name="Int. J. Syst. Evol. Microbiol.">
        <title>The Global Catalogue of Microorganisms (GCM) 10K type strain sequencing project: providing services to taxonomists for standard genome sequencing and annotation.</title>
        <authorList>
            <consortium name="The Broad Institute Genomics Platform"/>
            <consortium name="The Broad Institute Genome Sequencing Center for Infectious Disease"/>
            <person name="Wu L."/>
            <person name="Ma J."/>
        </authorList>
    </citation>
    <scope>NUCLEOTIDE SEQUENCE [LARGE SCALE GENOMIC DNA]</scope>
    <source>
        <strain evidence="3">JCM 4087</strain>
    </source>
</reference>
<dbReference type="InterPro" id="IPR014914">
    <property type="entry name" value="RES_dom"/>
</dbReference>
<feature type="domain" description="RES" evidence="1">
    <location>
        <begin position="44"/>
        <end position="201"/>
    </location>
</feature>